<accession>A0A1Z1M0K2</accession>
<dbReference type="GeneID" id="33352842"/>
<name>A0A1Z1M0K2_9FLOR</name>
<evidence type="ECO:0000313" key="1">
    <source>
        <dbReference type="EMBL" id="ARW59412.1"/>
    </source>
</evidence>
<protein>
    <submittedName>
        <fullName evidence="1">Cytochrome b6-f complex subunit PetP</fullName>
    </submittedName>
</protein>
<keyword evidence="1" id="KW-0150">Chloroplast</keyword>
<sequence length="62" mass="7529">MTNLIKIKNIPKNIKLKLIKHFYQDLYLVGYKKIKSNKKLPIIELFNYTRIWILPEEITIKL</sequence>
<proteinExistence type="predicted"/>
<organism evidence="1">
    <name type="scientific">Dipterocladia arabiensis</name>
    <dbReference type="NCBI Taxonomy" id="2007176"/>
    <lineage>
        <taxon>Eukaryota</taxon>
        <taxon>Rhodophyta</taxon>
        <taxon>Florideophyceae</taxon>
        <taxon>Rhodymeniophycidae</taxon>
        <taxon>Ceramiales</taxon>
        <taxon>Dasyaceae</taxon>
        <taxon>Dipterocladia</taxon>
    </lineage>
</organism>
<gene>
    <name evidence="1" type="primary">petP</name>
</gene>
<dbReference type="EMBL" id="MF101408">
    <property type="protein sequence ID" value="ARW59412.1"/>
    <property type="molecule type" value="Genomic_DNA"/>
</dbReference>
<reference evidence="1" key="1">
    <citation type="journal article" date="2017" name="J. Phycol.">
        <title>Analysis of chloroplast genomes and a supermatrix inform reclassification of the Rhodomelaceae (Rhodophyta).</title>
        <authorList>
            <person name="Diaz-Tapia P."/>
            <person name="Maggs C.A."/>
            <person name="West J.A."/>
            <person name="Verbruggen H."/>
        </authorList>
    </citation>
    <scope>NUCLEOTIDE SEQUENCE</scope>
    <source>
        <strain evidence="1">DHO101</strain>
    </source>
</reference>
<dbReference type="RefSeq" id="YP_009391268.1">
    <property type="nucleotide sequence ID" value="NC_035257.1"/>
</dbReference>
<geneLocation type="chloroplast" evidence="1"/>
<keyword evidence="1" id="KW-0934">Plastid</keyword>
<dbReference type="AlphaFoldDB" id="A0A1Z1M0K2"/>